<proteinExistence type="predicted"/>
<sequence>MARASFESDNVAEGEGEAPCTQHGGLKIDLQNAQFAKRRSDVVADRRKISVKVPVSAVQIPKDPAAKFLPAPSQKAEVQASEFQEKSAEIPVGGGIPARRELRIERKLCASAIERGGLNERSVASDRPWRGTPPLALNVHVHAMKTNCQKNIFLREI</sequence>
<feature type="region of interest" description="Disordered" evidence="1">
    <location>
        <begin position="1"/>
        <end position="25"/>
    </location>
</feature>
<evidence type="ECO:0000256" key="1">
    <source>
        <dbReference type="SAM" id="MobiDB-lite"/>
    </source>
</evidence>
<organism evidence="2 3">
    <name type="scientific">Schizopora paradoxa</name>
    <dbReference type="NCBI Taxonomy" id="27342"/>
    <lineage>
        <taxon>Eukaryota</taxon>
        <taxon>Fungi</taxon>
        <taxon>Dikarya</taxon>
        <taxon>Basidiomycota</taxon>
        <taxon>Agaricomycotina</taxon>
        <taxon>Agaricomycetes</taxon>
        <taxon>Hymenochaetales</taxon>
        <taxon>Schizoporaceae</taxon>
        <taxon>Schizopora</taxon>
    </lineage>
</organism>
<reference evidence="2 3" key="1">
    <citation type="submission" date="2015-04" db="EMBL/GenBank/DDBJ databases">
        <title>Complete genome sequence of Schizopora paradoxa KUC8140, a cosmopolitan wood degrader in East Asia.</title>
        <authorList>
            <consortium name="DOE Joint Genome Institute"/>
            <person name="Min B."/>
            <person name="Park H."/>
            <person name="Jang Y."/>
            <person name="Kim J.-J."/>
            <person name="Kim K.H."/>
            <person name="Pangilinan J."/>
            <person name="Lipzen A."/>
            <person name="Riley R."/>
            <person name="Grigoriev I.V."/>
            <person name="Spatafora J.W."/>
            <person name="Choi I.-G."/>
        </authorList>
    </citation>
    <scope>NUCLEOTIDE SEQUENCE [LARGE SCALE GENOMIC DNA]</scope>
    <source>
        <strain evidence="2 3">KUC8140</strain>
    </source>
</reference>
<dbReference type="EMBL" id="KQ086553">
    <property type="protein sequence ID" value="KLO04412.1"/>
    <property type="molecule type" value="Genomic_DNA"/>
</dbReference>
<dbReference type="InParanoid" id="A0A0H2QZL2"/>
<accession>A0A0H2QZL2</accession>
<dbReference type="Proteomes" id="UP000053477">
    <property type="component" value="Unassembled WGS sequence"/>
</dbReference>
<evidence type="ECO:0000313" key="2">
    <source>
        <dbReference type="EMBL" id="KLO04412.1"/>
    </source>
</evidence>
<name>A0A0H2QZL2_9AGAM</name>
<keyword evidence="3" id="KW-1185">Reference proteome</keyword>
<evidence type="ECO:0000313" key="3">
    <source>
        <dbReference type="Proteomes" id="UP000053477"/>
    </source>
</evidence>
<protein>
    <submittedName>
        <fullName evidence="2">Uncharacterized protein</fullName>
    </submittedName>
</protein>
<dbReference type="AlphaFoldDB" id="A0A0H2QZL2"/>
<gene>
    <name evidence="2" type="ORF">SCHPADRAFT_897049</name>
</gene>